<protein>
    <recommendedName>
        <fullName evidence="2">PSP proline-rich domain-containing protein</fullName>
    </recommendedName>
</protein>
<feature type="compositionally biased region" description="Basic residues" evidence="1">
    <location>
        <begin position="89"/>
        <end position="99"/>
    </location>
</feature>
<dbReference type="InterPro" id="IPR006568">
    <property type="entry name" value="PSP_pro-rich"/>
</dbReference>
<reference evidence="3" key="1">
    <citation type="journal article" date="2023" name="PhytoFront">
        <title>Draft Genome Resources of Seven Strains of Tilletia horrida, Causal Agent of Kernel Smut of Rice.</title>
        <authorList>
            <person name="Khanal S."/>
            <person name="Antony Babu S."/>
            <person name="Zhou X.G."/>
        </authorList>
    </citation>
    <scope>NUCLEOTIDE SEQUENCE</scope>
    <source>
        <strain evidence="3">TX3</strain>
    </source>
</reference>
<evidence type="ECO:0000259" key="2">
    <source>
        <dbReference type="SMART" id="SM00581"/>
    </source>
</evidence>
<evidence type="ECO:0000313" key="3">
    <source>
        <dbReference type="EMBL" id="KAK0524538.1"/>
    </source>
</evidence>
<dbReference type="InterPro" id="IPR052584">
    <property type="entry name" value="U2_snRNP_Complex_Component"/>
</dbReference>
<feature type="compositionally biased region" description="Low complexity" evidence="1">
    <location>
        <begin position="57"/>
        <end position="75"/>
    </location>
</feature>
<feature type="region of interest" description="Disordered" evidence="1">
    <location>
        <begin position="183"/>
        <end position="226"/>
    </location>
</feature>
<feature type="compositionally biased region" description="Low complexity" evidence="1">
    <location>
        <begin position="114"/>
        <end position="140"/>
    </location>
</feature>
<dbReference type="PANTHER" id="PTHR12785">
    <property type="entry name" value="SPLICING FACTOR 3B"/>
    <property type="match status" value="1"/>
</dbReference>
<feature type="compositionally biased region" description="Acidic residues" evidence="1">
    <location>
        <begin position="206"/>
        <end position="219"/>
    </location>
</feature>
<proteinExistence type="predicted"/>
<feature type="compositionally biased region" description="Low complexity" evidence="1">
    <location>
        <begin position="563"/>
        <end position="573"/>
    </location>
</feature>
<evidence type="ECO:0000313" key="4">
    <source>
        <dbReference type="Proteomes" id="UP001176521"/>
    </source>
</evidence>
<dbReference type="GO" id="GO:0005634">
    <property type="term" value="C:nucleus"/>
    <property type="evidence" value="ECO:0007669"/>
    <property type="project" value="InterPro"/>
</dbReference>
<name>A0AAN6G9F5_9BASI</name>
<feature type="domain" description="PSP proline-rich" evidence="2">
    <location>
        <begin position="376"/>
        <end position="429"/>
    </location>
</feature>
<dbReference type="AlphaFoldDB" id="A0AAN6G9F5"/>
<dbReference type="InterPro" id="IPR007180">
    <property type="entry name" value="DUF382"/>
</dbReference>
<dbReference type="Proteomes" id="UP001176521">
    <property type="component" value="Unassembled WGS sequence"/>
</dbReference>
<feature type="region of interest" description="Disordered" evidence="1">
    <location>
        <begin position="31"/>
        <end position="140"/>
    </location>
</feature>
<dbReference type="Pfam" id="PF04046">
    <property type="entry name" value="PSP"/>
    <property type="match status" value="1"/>
</dbReference>
<organism evidence="3 4">
    <name type="scientific">Tilletia horrida</name>
    <dbReference type="NCBI Taxonomy" id="155126"/>
    <lineage>
        <taxon>Eukaryota</taxon>
        <taxon>Fungi</taxon>
        <taxon>Dikarya</taxon>
        <taxon>Basidiomycota</taxon>
        <taxon>Ustilaginomycotina</taxon>
        <taxon>Exobasidiomycetes</taxon>
        <taxon>Tilletiales</taxon>
        <taxon>Tilletiaceae</taxon>
        <taxon>Tilletia</taxon>
    </lineage>
</organism>
<feature type="compositionally biased region" description="Acidic residues" evidence="1">
    <location>
        <begin position="494"/>
        <end position="526"/>
    </location>
</feature>
<dbReference type="PANTHER" id="PTHR12785:SF6">
    <property type="entry name" value="SPLICING FACTOR 3B SUBUNIT 2"/>
    <property type="match status" value="1"/>
</dbReference>
<dbReference type="SMART" id="SM00581">
    <property type="entry name" value="PSP"/>
    <property type="match status" value="1"/>
</dbReference>
<dbReference type="Pfam" id="PF04037">
    <property type="entry name" value="DUF382"/>
    <property type="match status" value="1"/>
</dbReference>
<gene>
    <name evidence="3" type="ORF">OC842_005805</name>
</gene>
<evidence type="ECO:0000256" key="1">
    <source>
        <dbReference type="SAM" id="MobiDB-lite"/>
    </source>
</evidence>
<keyword evidence="4" id="KW-1185">Reference proteome</keyword>
<feature type="compositionally biased region" description="Basic and acidic residues" evidence="1">
    <location>
        <begin position="484"/>
        <end position="493"/>
    </location>
</feature>
<feature type="region of interest" description="Disordered" evidence="1">
    <location>
        <begin position="478"/>
        <end position="587"/>
    </location>
</feature>
<dbReference type="EMBL" id="JAPDMQ010000446">
    <property type="protein sequence ID" value="KAK0524538.1"/>
    <property type="molecule type" value="Genomic_DNA"/>
</dbReference>
<feature type="region of interest" description="Disordered" evidence="1">
    <location>
        <begin position="691"/>
        <end position="713"/>
    </location>
</feature>
<accession>A0AAN6G9F5</accession>
<sequence>MTFFTRGPLLRDFGPELPDSSNHWTLLRNSQQQLKADDEHQSARRRKYAEHSNMSRAGTTAAAAQANGSAGEALANGHANGNAKFPTRNAKRRAKKKAAKAAADTDTDADVDAGAEGAGTAAETSTSGSGSGSAAPPASSIKVEDAMDIDINTDDATFQAVADVFAKFKQVEEEAAAAAAAAAEGANGTGAGSGSKTIDGKGEVIYSDDEGLSDEDDEERAPLSKRKQRQLQRLTVAELKQLVAKPEVVDGVDVTAPDPQLLVLLKSTRNAVPVPVHWSQKREYLGNKRGIEKPAYQLPSYIADTGIATVRESLKEKESEQTLKAKTRERVQPKMGKVDIDYQKLHDAFFRFQVPPANLSRYGETYYEGKEYETKLSARKPGELSQELKEALSIPPLAPPPWLIAMQRVGPPPSYPYLRIPGLNAPIPPGAQWGFHPGGWGRAPMDEMGNPLFPGVLGPQGGGAGGLGDEVGDEALKAAGFAPEEIRRERWGELEPEEDDDEEEEEDEDEEDEDGDERMEEGDEGADTPLHGGPRGGLHSVTSTVPGGLETPDVFDIRKDGRSSMAPAAEPSGSGSGSGANRSLYQVIPERETSVRGLMGSERGYEFAGAGLGASAPVLGQEETRRRKGNASTVDLALDPAELENMSETELQARYDAARRAALSVPGGAGGGGGEDVALLRAELQRKRAAAEARRRGAGGREGEVGKEGRFKF</sequence>
<comment type="caution">
    <text evidence="3">The sequence shown here is derived from an EMBL/GenBank/DDBJ whole genome shotgun (WGS) entry which is preliminary data.</text>
</comment>